<dbReference type="EMBL" id="JADWDJ010000007">
    <property type="protein sequence ID" value="KAG5278137.1"/>
    <property type="molecule type" value="Genomic_DNA"/>
</dbReference>
<proteinExistence type="predicted"/>
<keyword evidence="6" id="KW-1185">Reference proteome</keyword>
<gene>
    <name evidence="5" type="ORF">AALO_G00095600</name>
</gene>
<dbReference type="Gene3D" id="2.20.130.20">
    <property type="match status" value="1"/>
</dbReference>
<comment type="subcellular location">
    <subcellularLocation>
        <location evidence="1">Secreted</location>
    </subcellularLocation>
</comment>
<feature type="domain" description="NTR" evidence="4">
    <location>
        <begin position="827"/>
        <end position="964"/>
    </location>
</feature>
<dbReference type="GO" id="GO:0004866">
    <property type="term" value="F:endopeptidase inhibitor activity"/>
    <property type="evidence" value="ECO:0007669"/>
    <property type="project" value="InterPro"/>
</dbReference>
<evidence type="ECO:0000256" key="2">
    <source>
        <dbReference type="ARBA" id="ARBA00022525"/>
    </source>
</evidence>
<dbReference type="InterPro" id="IPR013783">
    <property type="entry name" value="Ig-like_fold"/>
</dbReference>
<dbReference type="Gene3D" id="2.60.40.10">
    <property type="entry name" value="Immunoglobulins"/>
    <property type="match status" value="1"/>
</dbReference>
<keyword evidence="2" id="KW-0964">Secreted</keyword>
<protein>
    <recommendedName>
        <fullName evidence="4">NTR domain-containing protein</fullName>
    </recommendedName>
</protein>
<dbReference type="InterPro" id="IPR009048">
    <property type="entry name" value="A-macroglobulin_rcpt-bd"/>
</dbReference>
<dbReference type="SMART" id="SM01361">
    <property type="entry name" value="A2M_recep"/>
    <property type="match status" value="1"/>
</dbReference>
<reference evidence="5" key="1">
    <citation type="submission" date="2020-10" db="EMBL/GenBank/DDBJ databases">
        <title>Chromosome-scale genome assembly of the Allis shad, Alosa alosa.</title>
        <authorList>
            <person name="Margot Z."/>
            <person name="Christophe K."/>
            <person name="Cabau C."/>
            <person name="Louis A."/>
            <person name="Berthelot C."/>
            <person name="Parey E."/>
            <person name="Roest Crollius H."/>
            <person name="Montfort J."/>
            <person name="Robinson-Rechavi M."/>
            <person name="Bucao C."/>
            <person name="Bouchez O."/>
            <person name="Gislard M."/>
            <person name="Lluch J."/>
            <person name="Milhes M."/>
            <person name="Lampietro C."/>
            <person name="Lopez Roques C."/>
            <person name="Donnadieu C."/>
            <person name="Braasch I."/>
            <person name="Desvignes T."/>
            <person name="Postlethwait J."/>
            <person name="Bobe J."/>
            <person name="Guiguen Y."/>
        </authorList>
    </citation>
    <scope>NUCLEOTIDE SEQUENCE</scope>
    <source>
        <strain evidence="5">M-15738</strain>
        <tissue evidence="5">Blood</tissue>
    </source>
</reference>
<dbReference type="InterPro" id="IPR008930">
    <property type="entry name" value="Terpenoid_cyclase/PrenylTrfase"/>
</dbReference>
<sequence>MVQTEWQGTGLGAAVGTISRVDLAGGLLAGRGRVCGEGHISLRPFLHLLGGWGPGRGDGQRDDMYLSSEDIVSRTQFPESWLWQDLTLPQCPPDSKHCSTTSTKKTSYLKDSATHWQISAISLSETHGMCVAEPLELPVTKSFFIDLRLPHSAKRGEQLEIRTILHNNHMDAMKVRVELLETEHVCSVASKRGSYQTTVELEGMTSRDVSFIIIPMILGTHTIEVKAAVFDAFYGDGIKKELRVVPEGVLTKIQVDTIPLNPSLHGGEQRSEVKFQHLRRQVPNTPASTHIRVQGQELSDIIVNAISGESMGSLFNFPYGNGEENVVTMAMTLIATHYLDRTNQWDKVGVDEREVAVKYIQMGYQKQRSFRKPDGSYGAFLKTPSSTWLTAFVVRVLSMADDIISVDEELVCSALQWLVLNTQQADGSFREYAPVTFVMDSTGKVYGKDSDASLTAFVLIAMQEGRRFCTEHMSSRLVSMGKASRYLHLRILTLKNPYAVMIVSYALADSGKLHKDILFQHDLDDGPVWPVPGGHRYTLEATGYALLALLRMREFDRAGEVVQWLNSQRRKGGGYGSTQSTMMVYQAVAEYRRSMRMLHEVNLEVNIDVSGRSKPIKWTFNKGNAYVSRSDKLHLNQNLTVTAKGSGEGTFSVMTLYYASPTDQDKSCSNFRLNLTLEKQAKVSHDGASASYLLKIDIMYMPENKDASLSVLSIGQLTGFVVDVNDLNRLSSGRERYIQAFEIDNILSQEGSLLVFLDKVSHKRPDTIAFRIHKMADVGLLQPAAVTVYEYYDIENHCVQFYHPEKIGGSLNRLCHNDVCKCAEESCSVQKKEEISSQEREYVACEAGMDYVYKVTVENTNLTIHTDVYYMRVILVVKEGSDVGVMGESRVFVAHPSCRNGLDLNKGLSYLLIGHRKDITRLDGSVQYVLGERTWVEYWPTEEENKEKYGNLQNFAQELSEWGCQY</sequence>
<dbReference type="FunFam" id="2.40.50.120:FF:000013">
    <property type="entry name" value="Complement C3"/>
    <property type="match status" value="1"/>
</dbReference>
<dbReference type="InterPro" id="IPR011626">
    <property type="entry name" value="Alpha-macroglobulin_TED"/>
</dbReference>
<dbReference type="SMART" id="SM01360">
    <property type="entry name" value="A2M"/>
    <property type="match status" value="1"/>
</dbReference>
<organism evidence="5 6">
    <name type="scientific">Alosa alosa</name>
    <name type="common">allis shad</name>
    <dbReference type="NCBI Taxonomy" id="278164"/>
    <lineage>
        <taxon>Eukaryota</taxon>
        <taxon>Metazoa</taxon>
        <taxon>Chordata</taxon>
        <taxon>Craniata</taxon>
        <taxon>Vertebrata</taxon>
        <taxon>Euteleostomi</taxon>
        <taxon>Actinopterygii</taxon>
        <taxon>Neopterygii</taxon>
        <taxon>Teleostei</taxon>
        <taxon>Clupei</taxon>
        <taxon>Clupeiformes</taxon>
        <taxon>Clupeoidei</taxon>
        <taxon>Clupeidae</taxon>
        <taxon>Alosa</taxon>
    </lineage>
</organism>
<dbReference type="Pfam" id="PF00207">
    <property type="entry name" value="A2M"/>
    <property type="match status" value="1"/>
</dbReference>
<dbReference type="GO" id="GO:0005615">
    <property type="term" value="C:extracellular space"/>
    <property type="evidence" value="ECO:0007669"/>
    <property type="project" value="InterPro"/>
</dbReference>
<evidence type="ECO:0000256" key="3">
    <source>
        <dbReference type="ARBA" id="ARBA00023157"/>
    </source>
</evidence>
<dbReference type="SMART" id="SM00643">
    <property type="entry name" value="C345C"/>
    <property type="match status" value="1"/>
</dbReference>
<dbReference type="Proteomes" id="UP000823561">
    <property type="component" value="Chromosome 7"/>
</dbReference>
<dbReference type="Gene3D" id="2.60.120.1540">
    <property type="match status" value="1"/>
</dbReference>
<dbReference type="Gene3D" id="2.60.40.690">
    <property type="entry name" value="Alpha-macroglobulin, receptor-binding domain"/>
    <property type="match status" value="1"/>
</dbReference>
<dbReference type="CDD" id="cd02896">
    <property type="entry name" value="complement_C3_C4_C5"/>
    <property type="match status" value="1"/>
</dbReference>
<dbReference type="InterPro" id="IPR047565">
    <property type="entry name" value="Alpha-macroglob_thiol-ester_cl"/>
</dbReference>
<keyword evidence="3" id="KW-1015">Disulfide bond</keyword>
<evidence type="ECO:0000313" key="6">
    <source>
        <dbReference type="Proteomes" id="UP000823561"/>
    </source>
</evidence>
<dbReference type="Pfam" id="PF01759">
    <property type="entry name" value="NTR"/>
    <property type="match status" value="1"/>
</dbReference>
<dbReference type="InterPro" id="IPR001599">
    <property type="entry name" value="Macroglobln_a2"/>
</dbReference>
<dbReference type="SMART" id="SM01419">
    <property type="entry name" value="Thiol-ester_cl"/>
    <property type="match status" value="1"/>
</dbReference>
<comment type="caution">
    <text evidence="5">The sequence shown here is derived from an EMBL/GenBank/DDBJ whole genome shotgun (WGS) entry which is preliminary data.</text>
</comment>
<evidence type="ECO:0000259" key="4">
    <source>
        <dbReference type="PROSITE" id="PS50189"/>
    </source>
</evidence>
<dbReference type="InterPro" id="IPR036595">
    <property type="entry name" value="A-macroglobulin_rcpt-bd_sf"/>
</dbReference>
<dbReference type="Pfam" id="PF07677">
    <property type="entry name" value="A2M_recep"/>
    <property type="match status" value="1"/>
</dbReference>
<dbReference type="SUPFAM" id="SSF50242">
    <property type="entry name" value="TIMP-like"/>
    <property type="match status" value="1"/>
</dbReference>
<name>A0AAV6GXM9_9TELE</name>
<dbReference type="Pfam" id="PF07678">
    <property type="entry name" value="TED_complement"/>
    <property type="match status" value="2"/>
</dbReference>
<dbReference type="Gene3D" id="1.50.10.20">
    <property type="match status" value="1"/>
</dbReference>
<dbReference type="PANTHER" id="PTHR11412">
    <property type="entry name" value="MACROGLOBULIN / COMPLEMENT"/>
    <property type="match status" value="1"/>
</dbReference>
<dbReference type="InterPro" id="IPR001134">
    <property type="entry name" value="Netrin_domain"/>
</dbReference>
<dbReference type="SUPFAM" id="SSF48239">
    <property type="entry name" value="Terpenoid cyclases/Protein prenyltransferases"/>
    <property type="match status" value="1"/>
</dbReference>
<dbReference type="PROSITE" id="PS50189">
    <property type="entry name" value="NTR"/>
    <property type="match status" value="1"/>
</dbReference>
<dbReference type="Pfam" id="PF21308">
    <property type="entry name" value="C3_CUB2"/>
    <property type="match status" value="1"/>
</dbReference>
<dbReference type="InterPro" id="IPR048848">
    <property type="entry name" value="C3_CUB2"/>
</dbReference>
<dbReference type="PANTHER" id="PTHR11412:SF81">
    <property type="entry name" value="COMPLEMENT C3"/>
    <property type="match status" value="1"/>
</dbReference>
<dbReference type="InterPro" id="IPR018933">
    <property type="entry name" value="Netrin_module_non-TIMP"/>
</dbReference>
<dbReference type="FunFam" id="2.60.40.10:FF:000155">
    <property type="entry name" value="complement C3 isoform X1"/>
    <property type="match status" value="1"/>
</dbReference>
<dbReference type="Gene3D" id="2.40.50.120">
    <property type="match status" value="1"/>
</dbReference>
<dbReference type="InterPro" id="IPR008993">
    <property type="entry name" value="TIMP-like_OB-fold"/>
</dbReference>
<evidence type="ECO:0000256" key="1">
    <source>
        <dbReference type="ARBA" id="ARBA00004613"/>
    </source>
</evidence>
<accession>A0AAV6GXM9</accession>
<dbReference type="InterPro" id="IPR050473">
    <property type="entry name" value="A2M/Complement_sys"/>
</dbReference>
<dbReference type="SUPFAM" id="SSF49410">
    <property type="entry name" value="Alpha-macroglobulin receptor domain"/>
    <property type="match status" value="1"/>
</dbReference>
<dbReference type="AlphaFoldDB" id="A0AAV6GXM9"/>
<evidence type="ECO:0000313" key="5">
    <source>
        <dbReference type="EMBL" id="KAG5278137.1"/>
    </source>
</evidence>